<organism evidence="11 12">
    <name type="scientific">Edaphobacter aggregans</name>
    <dbReference type="NCBI Taxonomy" id="570835"/>
    <lineage>
        <taxon>Bacteria</taxon>
        <taxon>Pseudomonadati</taxon>
        <taxon>Acidobacteriota</taxon>
        <taxon>Terriglobia</taxon>
        <taxon>Terriglobales</taxon>
        <taxon>Acidobacteriaceae</taxon>
        <taxon>Edaphobacter</taxon>
    </lineage>
</organism>
<evidence type="ECO:0000256" key="6">
    <source>
        <dbReference type="ARBA" id="ARBA00022679"/>
    </source>
</evidence>
<keyword evidence="6" id="KW-0808">Transferase</keyword>
<evidence type="ECO:0000256" key="10">
    <source>
        <dbReference type="PIRSR" id="PIRSR000460-1"/>
    </source>
</evidence>
<keyword evidence="8" id="KW-0119">Carbohydrate metabolism</keyword>
<proteinExistence type="inferred from homology"/>
<dbReference type="InterPro" id="IPR052182">
    <property type="entry name" value="Glycogen/Maltodextrin_Phosph"/>
</dbReference>
<comment type="similarity">
    <text evidence="3">Belongs to the glycogen phosphorylase family.</text>
</comment>
<comment type="caution">
    <text evidence="11">The sequence shown here is derived from an EMBL/GenBank/DDBJ whole genome shotgun (WGS) entry which is preliminary data.</text>
</comment>
<comment type="catalytic activity">
    <reaction evidence="1">
        <text>[(1-&gt;4)-alpha-D-glucosyl](n) + phosphate = [(1-&gt;4)-alpha-D-glucosyl](n-1) + alpha-D-glucose 1-phosphate</text>
        <dbReference type="Rhea" id="RHEA:41732"/>
        <dbReference type="Rhea" id="RHEA-COMP:9584"/>
        <dbReference type="Rhea" id="RHEA-COMP:9586"/>
        <dbReference type="ChEBI" id="CHEBI:15444"/>
        <dbReference type="ChEBI" id="CHEBI:43474"/>
        <dbReference type="ChEBI" id="CHEBI:58601"/>
        <dbReference type="EC" id="2.4.1.1"/>
    </reaction>
</comment>
<evidence type="ECO:0000256" key="8">
    <source>
        <dbReference type="ARBA" id="ARBA00023277"/>
    </source>
</evidence>
<dbReference type="PANTHER" id="PTHR42655:SF1">
    <property type="entry name" value="GLYCOGEN PHOSPHORYLASE"/>
    <property type="match status" value="1"/>
</dbReference>
<evidence type="ECO:0000256" key="7">
    <source>
        <dbReference type="ARBA" id="ARBA00022898"/>
    </source>
</evidence>
<dbReference type="Pfam" id="PF00343">
    <property type="entry name" value="Phosphorylase"/>
    <property type="match status" value="1"/>
</dbReference>
<evidence type="ECO:0000256" key="2">
    <source>
        <dbReference type="ARBA" id="ARBA00001933"/>
    </source>
</evidence>
<comment type="cofactor">
    <cofactor evidence="2">
        <name>pyridoxal 5'-phosphate</name>
        <dbReference type="ChEBI" id="CHEBI:597326"/>
    </cofactor>
</comment>
<dbReference type="SUPFAM" id="SSF53756">
    <property type="entry name" value="UDP-Glycosyltransferase/glycogen phosphorylase"/>
    <property type="match status" value="1"/>
</dbReference>
<evidence type="ECO:0000256" key="5">
    <source>
        <dbReference type="ARBA" id="ARBA00022676"/>
    </source>
</evidence>
<evidence type="ECO:0000313" key="11">
    <source>
        <dbReference type="EMBL" id="RSL17429.1"/>
    </source>
</evidence>
<reference evidence="11 12" key="1">
    <citation type="submission" date="2018-12" db="EMBL/GenBank/DDBJ databases">
        <title>Sequencing of bacterial isolates from soil warming experiment in Harvard Forest, Massachusetts, USA.</title>
        <authorList>
            <person name="Deangelis K."/>
        </authorList>
    </citation>
    <scope>NUCLEOTIDE SEQUENCE [LARGE SCALE GENOMIC DNA]</scope>
    <source>
        <strain evidence="11 12">EB153</strain>
    </source>
</reference>
<dbReference type="PIRSF" id="PIRSF000460">
    <property type="entry name" value="Pprylas_GlgP"/>
    <property type="match status" value="1"/>
</dbReference>
<dbReference type="InterPro" id="IPR000811">
    <property type="entry name" value="Glyco_trans_35"/>
</dbReference>
<accession>A0A3R9NZF4</accession>
<dbReference type="AlphaFoldDB" id="A0A3R9NZF4"/>
<protein>
    <recommendedName>
        <fullName evidence="4">glycogen phosphorylase</fullName>
        <ecNumber evidence="4">2.4.1.1</ecNumber>
    </recommendedName>
</protein>
<dbReference type="RefSeq" id="WP_125485919.1">
    <property type="nucleotide sequence ID" value="NZ_RSDW01000001.1"/>
</dbReference>
<keyword evidence="7 10" id="KW-0663">Pyridoxal phosphate</keyword>
<evidence type="ECO:0000256" key="1">
    <source>
        <dbReference type="ARBA" id="ARBA00001275"/>
    </source>
</evidence>
<dbReference type="NCBIfam" id="TIGR02094">
    <property type="entry name" value="more_P_ylases"/>
    <property type="match status" value="1"/>
</dbReference>
<dbReference type="InterPro" id="IPR035090">
    <property type="entry name" value="Pyridoxal_P_attach_site"/>
</dbReference>
<evidence type="ECO:0000256" key="3">
    <source>
        <dbReference type="ARBA" id="ARBA00006047"/>
    </source>
</evidence>
<dbReference type="InterPro" id="IPR011834">
    <property type="entry name" value="Agluc_phsphrylas"/>
</dbReference>
<sequence length="600" mass="66320">MSLPASPTSVPPDLTNRTIAYFSMEIALSPKLPTYSGGLGMLAGDTLRSAADTGAPMVAVSLVHRRGYFRQHLDDTGQQTESDVPWSPETTLPSANQLIALTVQGRQLLLRAWRFDVVGVTGHIIPVFLLDTDVEGNDEWDRHLTDHLYGGDSYYRLCQETVLGLGGIALLHALGCKPEVYHMNEGHAALLTIALLEERLAGKPLREATEIDIDAVRQQCVFTTHTPVPAGHDQFGLDHMYQVLGHDRAAAIDCANCLHNGLMNMTYLALRFSRYVNGVAMQHGKVSQKMFPEYKVYSITNGVHASTWMSESFQELMDKEIANWRTDNRYFRSVYGIDPARITACHVKNKHRLFATIAKRSNHYFNPSVLTLGFARRVATYKRASLLLHDPARLVAIAEKIGGLQILFAGKAHPADNAGKGLIREVYAAAAKLNSAALKIYYIENYDWELGALLTQGVDVWVNTPRRPYEASGTSGMKAALNGVPSLSILDGWWIEGCAEDTTGWAIEDGETEAAEANSLYDKLEKRIAPLYANPNAWAKMQQHCIGINGTFFNTHRMLSQYFANAYYPPGPIVPAAISVTPHRRSTDTPEPEPALVTVR</sequence>
<dbReference type="GO" id="GO:0005975">
    <property type="term" value="P:carbohydrate metabolic process"/>
    <property type="evidence" value="ECO:0007669"/>
    <property type="project" value="InterPro"/>
</dbReference>
<evidence type="ECO:0000313" key="12">
    <source>
        <dbReference type="Proteomes" id="UP000269669"/>
    </source>
</evidence>
<dbReference type="EC" id="2.4.1.1" evidence="4"/>
<dbReference type="PANTHER" id="PTHR42655">
    <property type="entry name" value="GLYCOGEN PHOSPHORYLASE"/>
    <property type="match status" value="1"/>
</dbReference>
<comment type="function">
    <text evidence="9">Phosphorylase is an important allosteric enzyme in carbohydrate metabolism. Enzymes from different sources differ in their regulatory mechanisms and in their natural substrates. However, all known phosphorylases share catalytic and structural properties.</text>
</comment>
<feature type="modified residue" description="N6-(pyridoxal phosphate)lysine" evidence="10">
    <location>
        <position position="478"/>
    </location>
</feature>
<dbReference type="Gene3D" id="3.40.50.2000">
    <property type="entry name" value="Glycogen Phosphorylase B"/>
    <property type="match status" value="3"/>
</dbReference>
<name>A0A3R9NZF4_9BACT</name>
<dbReference type="Proteomes" id="UP000269669">
    <property type="component" value="Unassembled WGS sequence"/>
</dbReference>
<dbReference type="GO" id="GO:0030170">
    <property type="term" value="F:pyridoxal phosphate binding"/>
    <property type="evidence" value="ECO:0007669"/>
    <property type="project" value="InterPro"/>
</dbReference>
<gene>
    <name evidence="11" type="ORF">EDE15_2963</name>
</gene>
<keyword evidence="5" id="KW-0328">Glycosyltransferase</keyword>
<dbReference type="EMBL" id="RSDW01000001">
    <property type="protein sequence ID" value="RSL17429.1"/>
    <property type="molecule type" value="Genomic_DNA"/>
</dbReference>
<dbReference type="PROSITE" id="PS00102">
    <property type="entry name" value="PHOSPHORYLASE"/>
    <property type="match status" value="1"/>
</dbReference>
<evidence type="ECO:0000256" key="4">
    <source>
        <dbReference type="ARBA" id="ARBA00012591"/>
    </source>
</evidence>
<dbReference type="OrthoDB" id="9760804at2"/>
<keyword evidence="12" id="KW-1185">Reference proteome</keyword>
<evidence type="ECO:0000256" key="9">
    <source>
        <dbReference type="ARBA" id="ARBA00025174"/>
    </source>
</evidence>
<dbReference type="GO" id="GO:0008184">
    <property type="term" value="F:glycogen phosphorylase activity"/>
    <property type="evidence" value="ECO:0007669"/>
    <property type="project" value="InterPro"/>
</dbReference>